<evidence type="ECO:0000313" key="4">
    <source>
        <dbReference type="Proteomes" id="UP000235015"/>
    </source>
</evidence>
<dbReference type="EMBL" id="PKUN01000002">
    <property type="protein sequence ID" value="PLX63110.1"/>
    <property type="molecule type" value="Genomic_DNA"/>
</dbReference>
<gene>
    <name evidence="3" type="ORF">C0630_02840</name>
</gene>
<dbReference type="InterPro" id="IPR015422">
    <property type="entry name" value="PyrdxlP-dep_Trfase_small"/>
</dbReference>
<keyword evidence="3" id="KW-0808">Transferase</keyword>
<dbReference type="Gene3D" id="3.90.1150.10">
    <property type="entry name" value="Aspartate Aminotransferase, domain 1"/>
    <property type="match status" value="1"/>
</dbReference>
<dbReference type="InterPro" id="IPR000192">
    <property type="entry name" value="Aminotrans_V_dom"/>
</dbReference>
<dbReference type="InterPro" id="IPR015424">
    <property type="entry name" value="PyrdxlP-dep_Trfase"/>
</dbReference>
<feature type="domain" description="Aminotransferase class V" evidence="2">
    <location>
        <begin position="156"/>
        <end position="475"/>
    </location>
</feature>
<dbReference type="AlphaFoldDB" id="A0A2N6D0B7"/>
<evidence type="ECO:0000313" key="3">
    <source>
        <dbReference type="EMBL" id="PLX63110.1"/>
    </source>
</evidence>
<dbReference type="PANTHER" id="PTHR43586">
    <property type="entry name" value="CYSTEINE DESULFURASE"/>
    <property type="match status" value="1"/>
</dbReference>
<keyword evidence="3" id="KW-0032">Aminotransferase</keyword>
<accession>A0A2N6D0B7</accession>
<sequence>MVMGGIGMKRLEPDYLRSQIIGVDTLLQTPFGERLMVYADYTASGRGVRFIEDYLQRILRLYANSHTEDDTSGRTTTQLLHQAEQVIKRALNAGPDGRIIACGTGATGAIDRMQQLVGVKLPAASRQVMMSLLQGFAGNAQAGAFADYCRAHQPVVFVGPYEHHSNEVSWRESLATVVEVRLSEDGGIDLADLERLLKLPDYTGRRRIGSFSAASNVTGMKSPVHEIAALLHQYDALAFFDYAASAPYVEINMNPEPDQVGGDASLDAVFISPHKFVGGPGASGVLVFNRHCYHPELPPSVAGGGTVDYVGPESHDFIKDIETRENAGTPGILQTLKAALVFQIKQAVGHEVIEQRETDYIRRALDRWGHHPDIEIMGNPDPERRIGIVSFNLKGPGGRYYHPRFITTLLDDLFGIQSRAGCSCAGPYGHKLLGIDDARAEEFRAVIADGHCGIKPGWCRIGFHYLFDEAEVAYLLEAVEFVADYGYRFLPLYRFDSPTGLWTHREQAQSAIEFSLDDALENPAEPEQCFTVEQRREHYAANLAAAHTYADGLGDAYRHEVTLDGEEGVLQFFLLTRESLAG</sequence>
<dbReference type="Pfam" id="PF00266">
    <property type="entry name" value="Aminotran_5"/>
    <property type="match status" value="1"/>
</dbReference>
<reference evidence="3 4" key="1">
    <citation type="submission" date="2017-11" db="EMBL/GenBank/DDBJ databases">
        <title>Genome-resolved metagenomics identifies genetic mobility, metabolic interactions, and unexpected diversity in perchlorate-reducing communities.</title>
        <authorList>
            <person name="Barnum T.P."/>
            <person name="Figueroa I.A."/>
            <person name="Carlstrom C.I."/>
            <person name="Lucas L.N."/>
            <person name="Engelbrektson A.L."/>
            <person name="Coates J.D."/>
        </authorList>
    </citation>
    <scope>NUCLEOTIDE SEQUENCE [LARGE SCALE GENOMIC DNA]</scope>
    <source>
        <strain evidence="3">BM301</strain>
    </source>
</reference>
<dbReference type="GO" id="GO:0008483">
    <property type="term" value="F:transaminase activity"/>
    <property type="evidence" value="ECO:0007669"/>
    <property type="project" value="UniProtKB-KW"/>
</dbReference>
<comment type="caution">
    <text evidence="3">The sequence shown here is derived from an EMBL/GenBank/DDBJ whole genome shotgun (WGS) entry which is preliminary data.</text>
</comment>
<name>A0A2N6D0B7_9GAMM</name>
<organism evidence="3 4">
    <name type="scientific">Sedimenticola selenatireducens</name>
    <dbReference type="NCBI Taxonomy" id="191960"/>
    <lineage>
        <taxon>Bacteria</taxon>
        <taxon>Pseudomonadati</taxon>
        <taxon>Pseudomonadota</taxon>
        <taxon>Gammaproteobacteria</taxon>
        <taxon>Chromatiales</taxon>
        <taxon>Sedimenticolaceae</taxon>
        <taxon>Sedimenticola</taxon>
    </lineage>
</organism>
<keyword evidence="1" id="KW-0663">Pyridoxal phosphate</keyword>
<dbReference type="InterPro" id="IPR015421">
    <property type="entry name" value="PyrdxlP-dep_Trfase_major"/>
</dbReference>
<dbReference type="STRING" id="1111735.GCA_000428045_02751"/>
<evidence type="ECO:0000256" key="1">
    <source>
        <dbReference type="ARBA" id="ARBA00022898"/>
    </source>
</evidence>
<dbReference type="Gene3D" id="3.40.640.10">
    <property type="entry name" value="Type I PLP-dependent aspartate aminotransferase-like (Major domain)"/>
    <property type="match status" value="1"/>
</dbReference>
<protein>
    <submittedName>
        <fullName evidence="3">Aminotransferase</fullName>
    </submittedName>
</protein>
<dbReference type="SUPFAM" id="SSF53383">
    <property type="entry name" value="PLP-dependent transferases"/>
    <property type="match status" value="1"/>
</dbReference>
<evidence type="ECO:0000259" key="2">
    <source>
        <dbReference type="Pfam" id="PF00266"/>
    </source>
</evidence>
<dbReference type="PANTHER" id="PTHR43586:SF8">
    <property type="entry name" value="CYSTEINE DESULFURASE 1, CHLOROPLASTIC"/>
    <property type="match status" value="1"/>
</dbReference>
<dbReference type="Proteomes" id="UP000235015">
    <property type="component" value="Unassembled WGS sequence"/>
</dbReference>
<proteinExistence type="predicted"/>